<organism evidence="8">
    <name type="scientific">Sesamum latifolium</name>
    <dbReference type="NCBI Taxonomy" id="2727402"/>
    <lineage>
        <taxon>Eukaryota</taxon>
        <taxon>Viridiplantae</taxon>
        <taxon>Streptophyta</taxon>
        <taxon>Embryophyta</taxon>
        <taxon>Tracheophyta</taxon>
        <taxon>Spermatophyta</taxon>
        <taxon>Magnoliopsida</taxon>
        <taxon>eudicotyledons</taxon>
        <taxon>Gunneridae</taxon>
        <taxon>Pentapetalae</taxon>
        <taxon>asterids</taxon>
        <taxon>lamiids</taxon>
        <taxon>Lamiales</taxon>
        <taxon>Pedaliaceae</taxon>
        <taxon>Sesamum</taxon>
    </lineage>
</organism>
<dbReference type="AlphaFoldDB" id="A0AAW2TMA3"/>
<keyword evidence="3 6" id="KW-0812">Transmembrane</keyword>
<dbReference type="InterPro" id="IPR002067">
    <property type="entry name" value="MCP"/>
</dbReference>
<reference evidence="8" key="2">
    <citation type="journal article" date="2024" name="Plant">
        <title>Genomic evolution and insights into agronomic trait innovations of Sesamum species.</title>
        <authorList>
            <person name="Miao H."/>
            <person name="Wang L."/>
            <person name="Qu L."/>
            <person name="Liu H."/>
            <person name="Sun Y."/>
            <person name="Le M."/>
            <person name="Wang Q."/>
            <person name="Wei S."/>
            <person name="Zheng Y."/>
            <person name="Lin W."/>
            <person name="Duan Y."/>
            <person name="Cao H."/>
            <person name="Xiong S."/>
            <person name="Wang X."/>
            <person name="Wei L."/>
            <person name="Li C."/>
            <person name="Ma Q."/>
            <person name="Ju M."/>
            <person name="Zhao R."/>
            <person name="Li G."/>
            <person name="Mu C."/>
            <person name="Tian Q."/>
            <person name="Mei H."/>
            <person name="Zhang T."/>
            <person name="Gao T."/>
            <person name="Zhang H."/>
        </authorList>
    </citation>
    <scope>NUCLEOTIDE SEQUENCE</scope>
    <source>
        <strain evidence="8">KEN1</strain>
    </source>
</reference>
<accession>A0AAW2TMA3</accession>
<dbReference type="InterPro" id="IPR023395">
    <property type="entry name" value="MCP_dom_sf"/>
</dbReference>
<evidence type="ECO:0000256" key="5">
    <source>
        <dbReference type="ARBA" id="ARBA00023136"/>
    </source>
</evidence>
<dbReference type="PRINTS" id="PR00926">
    <property type="entry name" value="MITOCARRIER"/>
</dbReference>
<evidence type="ECO:0000313" key="8">
    <source>
        <dbReference type="EMBL" id="KAL0406078.1"/>
    </source>
</evidence>
<evidence type="ECO:0000256" key="7">
    <source>
        <dbReference type="RuleBase" id="RU000488"/>
    </source>
</evidence>
<reference evidence="8" key="1">
    <citation type="submission" date="2020-06" db="EMBL/GenBank/DDBJ databases">
        <authorList>
            <person name="Li T."/>
            <person name="Hu X."/>
            <person name="Zhang T."/>
            <person name="Song X."/>
            <person name="Zhang H."/>
            <person name="Dai N."/>
            <person name="Sheng W."/>
            <person name="Hou X."/>
            <person name="Wei L."/>
        </authorList>
    </citation>
    <scope>NUCLEOTIDE SEQUENCE</scope>
    <source>
        <strain evidence="8">KEN1</strain>
        <tissue evidence="8">Leaf</tissue>
    </source>
</reference>
<evidence type="ECO:0000256" key="2">
    <source>
        <dbReference type="ARBA" id="ARBA00022448"/>
    </source>
</evidence>
<keyword evidence="2 7" id="KW-0813">Transport</keyword>
<protein>
    <submittedName>
        <fullName evidence="8">Calcium-dependent mitochondrial ATP-magnesium/phosphate carrier protein 2</fullName>
    </submittedName>
</protein>
<comment type="similarity">
    <text evidence="7">Belongs to the mitochondrial carrier (TC 2.A.29) family.</text>
</comment>
<dbReference type="GO" id="GO:0055085">
    <property type="term" value="P:transmembrane transport"/>
    <property type="evidence" value="ECO:0007669"/>
    <property type="project" value="InterPro"/>
</dbReference>
<comment type="subcellular location">
    <subcellularLocation>
        <location evidence="1">Membrane</location>
        <topology evidence="1">Multi-pass membrane protein</topology>
    </subcellularLocation>
</comment>
<dbReference type="EMBL" id="JACGWN010000014">
    <property type="protein sequence ID" value="KAL0406078.1"/>
    <property type="molecule type" value="Genomic_DNA"/>
</dbReference>
<dbReference type="PANTHER" id="PTHR24089">
    <property type="entry name" value="SOLUTE CARRIER FAMILY 25"/>
    <property type="match status" value="1"/>
</dbReference>
<proteinExistence type="inferred from homology"/>
<evidence type="ECO:0000256" key="3">
    <source>
        <dbReference type="ARBA" id="ARBA00022692"/>
    </source>
</evidence>
<evidence type="ECO:0000256" key="6">
    <source>
        <dbReference type="PROSITE-ProRule" id="PRU00282"/>
    </source>
</evidence>
<keyword evidence="5 6" id="KW-0472">Membrane</keyword>
<dbReference type="InterPro" id="IPR018108">
    <property type="entry name" value="MCP_transmembrane"/>
</dbReference>
<name>A0AAW2TMA3_9LAMI</name>
<dbReference type="PROSITE" id="PS50920">
    <property type="entry name" value="SOLCAR"/>
    <property type="match status" value="1"/>
</dbReference>
<dbReference type="Pfam" id="PF00153">
    <property type="entry name" value="Mito_carr"/>
    <property type="match status" value="1"/>
</dbReference>
<comment type="caution">
    <text evidence="8">The sequence shown here is derived from an EMBL/GenBank/DDBJ whole genome shotgun (WGS) entry which is preliminary data.</text>
</comment>
<keyword evidence="4" id="KW-0677">Repeat</keyword>
<sequence>MGAIDDSFSFLLLYPHEATIENIYRYWERVYFVDIGEDDVIPEGISKHVNATKYLIAGGVAGVALHTVTAPLDRLEVILQVQTIHASLGFAIQNIGKEGGLLGLFQGNGINVLKVAPESDIKFYTYEMLKGAIEDANGDVEMVGRLAAVSGVLQGKENAQVKANKGIGLEVCEPLTTQGTMVLLTARDE</sequence>
<dbReference type="Gene3D" id="1.50.40.10">
    <property type="entry name" value="Mitochondrial carrier domain"/>
    <property type="match status" value="1"/>
</dbReference>
<gene>
    <name evidence="8" type="ORF">Slati_3921700</name>
</gene>
<feature type="repeat" description="Solcar" evidence="6">
    <location>
        <begin position="49"/>
        <end position="132"/>
    </location>
</feature>
<evidence type="ECO:0000256" key="4">
    <source>
        <dbReference type="ARBA" id="ARBA00022737"/>
    </source>
</evidence>
<dbReference type="SUPFAM" id="SSF103506">
    <property type="entry name" value="Mitochondrial carrier"/>
    <property type="match status" value="1"/>
</dbReference>
<evidence type="ECO:0000256" key="1">
    <source>
        <dbReference type="ARBA" id="ARBA00004141"/>
    </source>
</evidence>
<dbReference type="GO" id="GO:0016020">
    <property type="term" value="C:membrane"/>
    <property type="evidence" value="ECO:0007669"/>
    <property type="project" value="UniProtKB-SubCell"/>
</dbReference>